<name>A0ABQ3ZM74_9ACTN</name>
<dbReference type="InterPro" id="IPR038109">
    <property type="entry name" value="DNA_bind_recomb_sf"/>
</dbReference>
<dbReference type="PROSITE" id="PS51737">
    <property type="entry name" value="RECOMBINASE_DNA_BIND"/>
    <property type="match status" value="1"/>
</dbReference>
<dbReference type="PANTHER" id="PTHR30461">
    <property type="entry name" value="DNA-INVERTASE FROM LAMBDOID PROPHAGE"/>
    <property type="match status" value="1"/>
</dbReference>
<dbReference type="Pfam" id="PF00239">
    <property type="entry name" value="Resolvase"/>
    <property type="match status" value="1"/>
</dbReference>
<dbReference type="SUPFAM" id="SSF53041">
    <property type="entry name" value="Resolvase-like"/>
    <property type="match status" value="1"/>
</dbReference>
<dbReference type="Gene3D" id="3.40.50.1390">
    <property type="entry name" value="Resolvase, N-terminal catalytic domain"/>
    <property type="match status" value="1"/>
</dbReference>
<feature type="domain" description="Recombinase" evidence="2">
    <location>
        <begin position="159"/>
        <end position="279"/>
    </location>
</feature>
<dbReference type="CDD" id="cd00338">
    <property type="entry name" value="Ser_Recombinase"/>
    <property type="match status" value="1"/>
</dbReference>
<dbReference type="PANTHER" id="PTHR30461:SF23">
    <property type="entry name" value="DNA RECOMBINASE-RELATED"/>
    <property type="match status" value="1"/>
</dbReference>
<evidence type="ECO:0000259" key="1">
    <source>
        <dbReference type="PROSITE" id="PS51736"/>
    </source>
</evidence>
<keyword evidence="4" id="KW-1185">Reference proteome</keyword>
<protein>
    <recommendedName>
        <fullName evidence="5">DNA invertase Pin-like site-specific DNA recombinase</fullName>
    </recommendedName>
</protein>
<sequence>MPRAVLYLRMSMDRIGASAGLERQEQACRGLALARGWDVVEVVDDTISATTSRLADRPGWRRVVQMIEAGQADLIVAWHLDRVPRSIKDLEFLIDLALDRGIGLATATGDIDLTNDVGRMVARILAAVASAEVERKAERQILANDLRVANGTPQWIRRPFGYEMDGTLREAEAAAVLKAYHDVLAGKALTTVAREWNEAGFRTSAPDAATARPRAPRKNVYAPSGRWNNVAVRFLLRAPRNIAKSTLYGEIMGDGDWTPIVDEPTWHAVDRFLADRERPDSTVGKLANLLSRIATCTVCGGKMGASKRGDAPIYVCQGPEDASASRGHCQLPLDFADEVVVSRLIRQMELMGRSTCRPQPLPIDRGALEGRALEIEKLMAELVEDRTVGLLDRDALLTGTATLRQELAGIRYSLAQAGSHAAARVVDIEAESEEFNRLGLEEQRAILREAFAFIRVIPRGKGRPKAGEPTWRPELIETEFTPAWLKATAYASPVPSLSAAPRPS</sequence>
<evidence type="ECO:0008006" key="5">
    <source>
        <dbReference type="Google" id="ProtNLM"/>
    </source>
</evidence>
<comment type="caution">
    <text evidence="3">The sequence shown here is derived from an EMBL/GenBank/DDBJ whole genome shotgun (WGS) entry which is preliminary data.</text>
</comment>
<dbReference type="Pfam" id="PF07508">
    <property type="entry name" value="Recombinase"/>
    <property type="match status" value="1"/>
</dbReference>
<dbReference type="EMBL" id="BOMN01000031">
    <property type="protein sequence ID" value="GIE19676.1"/>
    <property type="molecule type" value="Genomic_DNA"/>
</dbReference>
<dbReference type="InterPro" id="IPR011109">
    <property type="entry name" value="DNA_bind_recombinase_dom"/>
</dbReference>
<dbReference type="PROSITE" id="PS51736">
    <property type="entry name" value="RECOMBINASES_3"/>
    <property type="match status" value="1"/>
</dbReference>
<reference evidence="3 4" key="1">
    <citation type="submission" date="2021-01" db="EMBL/GenBank/DDBJ databases">
        <title>Whole genome shotgun sequence of Actinoplanes humidus NBRC 14915.</title>
        <authorList>
            <person name="Komaki H."/>
            <person name="Tamura T."/>
        </authorList>
    </citation>
    <scope>NUCLEOTIDE SEQUENCE [LARGE SCALE GENOMIC DNA]</scope>
    <source>
        <strain evidence="3 4">NBRC 14915</strain>
    </source>
</reference>
<accession>A0ABQ3ZM74</accession>
<gene>
    <name evidence="3" type="ORF">Ahu01nite_027780</name>
</gene>
<dbReference type="InterPro" id="IPR050639">
    <property type="entry name" value="SSR_resolvase"/>
</dbReference>
<dbReference type="InterPro" id="IPR006119">
    <property type="entry name" value="Resolv_N"/>
</dbReference>
<dbReference type="InterPro" id="IPR036162">
    <property type="entry name" value="Resolvase-like_N_sf"/>
</dbReference>
<proteinExistence type="predicted"/>
<dbReference type="Gene3D" id="3.90.1750.20">
    <property type="entry name" value="Putative Large Serine Recombinase, Chain B, Domain 2"/>
    <property type="match status" value="1"/>
</dbReference>
<feature type="domain" description="Resolvase/invertase-type recombinase catalytic" evidence="1">
    <location>
        <begin position="3"/>
        <end position="151"/>
    </location>
</feature>
<evidence type="ECO:0000313" key="3">
    <source>
        <dbReference type="EMBL" id="GIE19676.1"/>
    </source>
</evidence>
<organism evidence="3 4">
    <name type="scientific">Winogradskya humida</name>
    <dbReference type="NCBI Taxonomy" id="113566"/>
    <lineage>
        <taxon>Bacteria</taxon>
        <taxon>Bacillati</taxon>
        <taxon>Actinomycetota</taxon>
        <taxon>Actinomycetes</taxon>
        <taxon>Micromonosporales</taxon>
        <taxon>Micromonosporaceae</taxon>
        <taxon>Winogradskya</taxon>
    </lineage>
</organism>
<evidence type="ECO:0000313" key="4">
    <source>
        <dbReference type="Proteomes" id="UP000603200"/>
    </source>
</evidence>
<evidence type="ECO:0000259" key="2">
    <source>
        <dbReference type="PROSITE" id="PS51737"/>
    </source>
</evidence>
<dbReference type="Proteomes" id="UP000603200">
    <property type="component" value="Unassembled WGS sequence"/>
</dbReference>
<dbReference type="SMART" id="SM00857">
    <property type="entry name" value="Resolvase"/>
    <property type="match status" value="1"/>
</dbReference>